<accession>A0A066WJE1</accession>
<name>A0A066WJE1_9FLAO</name>
<dbReference type="eggNOG" id="ENOG502ZY8G">
    <property type="taxonomic scope" value="Bacteria"/>
</dbReference>
<dbReference type="AlphaFoldDB" id="A0A066WJE1"/>
<evidence type="ECO:0000313" key="1">
    <source>
        <dbReference type="EMBL" id="KDN53936.1"/>
    </source>
</evidence>
<dbReference type="EMBL" id="JNCA01000031">
    <property type="protein sequence ID" value="KDN53936.1"/>
    <property type="molecule type" value="Genomic_DNA"/>
</dbReference>
<proteinExistence type="predicted"/>
<dbReference type="PATRIC" id="fig|1492738.3.peg.2940"/>
<comment type="caution">
    <text evidence="1">The sequence shown here is derived from an EMBL/GenBank/DDBJ whole genome shotgun (WGS) entry which is preliminary data.</text>
</comment>
<gene>
    <name evidence="1" type="ORF">FEM21_29550</name>
</gene>
<evidence type="ECO:0000313" key="2">
    <source>
        <dbReference type="Proteomes" id="UP000027064"/>
    </source>
</evidence>
<reference evidence="1 2" key="1">
    <citation type="submission" date="2014-05" db="EMBL/GenBank/DDBJ databases">
        <title>Genome Sequence of Flavobacterium sp. EM1321.</title>
        <authorList>
            <person name="Shin S.-K."/>
            <person name="Yi H."/>
        </authorList>
    </citation>
    <scope>NUCLEOTIDE SEQUENCE [LARGE SCALE GENOMIC DNA]</scope>
    <source>
        <strain evidence="1 2">EM1321</strain>
    </source>
</reference>
<organism evidence="1 2">
    <name type="scientific">Flavobacterium seoulense</name>
    <dbReference type="NCBI Taxonomy" id="1492738"/>
    <lineage>
        <taxon>Bacteria</taxon>
        <taxon>Pseudomonadati</taxon>
        <taxon>Bacteroidota</taxon>
        <taxon>Flavobacteriia</taxon>
        <taxon>Flavobacteriales</taxon>
        <taxon>Flavobacteriaceae</taxon>
        <taxon>Flavobacterium</taxon>
    </lineage>
</organism>
<protein>
    <submittedName>
        <fullName evidence="1">Uncharacterized protein</fullName>
    </submittedName>
</protein>
<dbReference type="RefSeq" id="WP_035661939.1">
    <property type="nucleotide sequence ID" value="NZ_JNCA01000031.1"/>
</dbReference>
<dbReference type="Proteomes" id="UP000027064">
    <property type="component" value="Unassembled WGS sequence"/>
</dbReference>
<keyword evidence="2" id="KW-1185">Reference proteome</keyword>
<sequence>MRTIRLLLLFFISIFCLSCKKEEKPSAKSEEKPTYKYFEYSFDSEDTNFSMQIKPNDSIYIRNRFYHWHSKNDIKPKEIETYYLAIITKSQRKELNSLISKIPFKKYDSLYQKDCFRKHYVTYIDKDSIKKLVFVSDFKKSPDQLDSLIKWLNIFKTNSKWIKTSKKIDFKTRKYVTIPPPPPMPVKK</sequence>